<dbReference type="RefSeq" id="WP_162452857.1">
    <property type="nucleotide sequence ID" value="NZ_WLZY01000010.1"/>
</dbReference>
<organism evidence="1 2">
    <name type="scientific">Phytoactinopolyspora mesophila</name>
    <dbReference type="NCBI Taxonomy" id="2650750"/>
    <lineage>
        <taxon>Bacteria</taxon>
        <taxon>Bacillati</taxon>
        <taxon>Actinomycetota</taxon>
        <taxon>Actinomycetes</taxon>
        <taxon>Jiangellales</taxon>
        <taxon>Jiangellaceae</taxon>
        <taxon>Phytoactinopolyspora</taxon>
    </lineage>
</organism>
<dbReference type="InterPro" id="IPR036102">
    <property type="entry name" value="OsmC/Ohrsf"/>
</dbReference>
<dbReference type="EMBL" id="WLZY01000010">
    <property type="protein sequence ID" value="NDL60151.1"/>
    <property type="molecule type" value="Genomic_DNA"/>
</dbReference>
<accession>A0A7K3M9Y8</accession>
<sequence length="140" mass="15458">MAEDTHRSVSVQRIAEKQFIATNTRGGMITFGEGRDSEFTPVELLLTALAGCAGIDVDTLTSRRSEPDSFTIEATGDKIRDDSGNRMENLEIVFKVEFPEGERGDEARKVLPDAIAKSHDRLCTVSRTVELKSPVKTRSE</sequence>
<dbReference type="PANTHER" id="PTHR34352">
    <property type="entry name" value="PROTEIN YHFA"/>
    <property type="match status" value="1"/>
</dbReference>
<comment type="caution">
    <text evidence="1">The sequence shown here is derived from an EMBL/GenBank/DDBJ whole genome shotgun (WGS) entry which is preliminary data.</text>
</comment>
<proteinExistence type="predicted"/>
<gene>
    <name evidence="1" type="ORF">F7O44_24055</name>
</gene>
<dbReference type="PANTHER" id="PTHR34352:SF1">
    <property type="entry name" value="PROTEIN YHFA"/>
    <property type="match status" value="1"/>
</dbReference>
<dbReference type="InterPro" id="IPR003718">
    <property type="entry name" value="OsmC/Ohr_fam"/>
</dbReference>
<dbReference type="SUPFAM" id="SSF82784">
    <property type="entry name" value="OsmC-like"/>
    <property type="match status" value="1"/>
</dbReference>
<name>A0A7K3M9Y8_9ACTN</name>
<reference evidence="1 2" key="1">
    <citation type="submission" date="2019-11" db="EMBL/GenBank/DDBJ databases">
        <authorList>
            <person name="Li X.-J."/>
            <person name="Feng X.-M."/>
        </authorList>
    </citation>
    <scope>NUCLEOTIDE SEQUENCE [LARGE SCALE GENOMIC DNA]</scope>
    <source>
        <strain evidence="1 2">XMNu-373</strain>
    </source>
</reference>
<protein>
    <submittedName>
        <fullName evidence="1">OsmC family peroxiredoxin</fullName>
    </submittedName>
</protein>
<keyword evidence="2" id="KW-1185">Reference proteome</keyword>
<dbReference type="AlphaFoldDB" id="A0A7K3M9Y8"/>
<evidence type="ECO:0000313" key="1">
    <source>
        <dbReference type="EMBL" id="NDL60151.1"/>
    </source>
</evidence>
<dbReference type="Pfam" id="PF02566">
    <property type="entry name" value="OsmC"/>
    <property type="match status" value="1"/>
</dbReference>
<dbReference type="InterPro" id="IPR015946">
    <property type="entry name" value="KH_dom-like_a/b"/>
</dbReference>
<dbReference type="Proteomes" id="UP000460435">
    <property type="component" value="Unassembled WGS sequence"/>
</dbReference>
<dbReference type="Gene3D" id="3.30.300.20">
    <property type="match status" value="1"/>
</dbReference>
<evidence type="ECO:0000313" key="2">
    <source>
        <dbReference type="Proteomes" id="UP000460435"/>
    </source>
</evidence>